<sequence length="230" mass="25674">MPASYPEGIRTYSTKLGWRNIVWAEHMNTMQEEIGATQTTVGVNPHIARNNPGGLLREYGTVEQRMTEHARGSDLPFYRGMALGVPLVANAWNPVALVAKSDPFVMSDDAGVLTLNETGLWMIEARAEYKATGYSLQKKARRKLRVLFNGIDVGMGDFTGEDARNSFALHNHITWPEVWEKGTKVTVQVRTDLEAPEHTLLANVVLRAYLVRYVKQVQQDGRLLHITGAA</sequence>
<comment type="caution">
    <text evidence="1">The sequence shown here is derived from an EMBL/GenBank/DDBJ whole genome shotgun (WGS) entry which is preliminary data.</text>
</comment>
<evidence type="ECO:0000313" key="1">
    <source>
        <dbReference type="EMBL" id="MDP9870461.1"/>
    </source>
</evidence>
<dbReference type="EMBL" id="JAUSRB010000004">
    <property type="protein sequence ID" value="MDP9870461.1"/>
    <property type="molecule type" value="Genomic_DNA"/>
</dbReference>
<dbReference type="Proteomes" id="UP001230426">
    <property type="component" value="Unassembled WGS sequence"/>
</dbReference>
<gene>
    <name evidence="1" type="ORF">J2S55_009799</name>
</gene>
<name>A0ABT9RMD6_9ACTN</name>
<dbReference type="RefSeq" id="WP_306876402.1">
    <property type="nucleotide sequence ID" value="NZ_JAUSRB010000004.1"/>
</dbReference>
<protein>
    <submittedName>
        <fullName evidence="1">Uncharacterized protein</fullName>
    </submittedName>
</protein>
<reference evidence="1 2" key="1">
    <citation type="submission" date="2023-07" db="EMBL/GenBank/DDBJ databases">
        <title>Sequencing the genomes of 1000 actinobacteria strains.</title>
        <authorList>
            <person name="Klenk H.-P."/>
        </authorList>
    </citation>
    <scope>NUCLEOTIDE SEQUENCE [LARGE SCALE GENOMIC DNA]</scope>
    <source>
        <strain evidence="1 2">DSM 44109</strain>
    </source>
</reference>
<evidence type="ECO:0000313" key="2">
    <source>
        <dbReference type="Proteomes" id="UP001230426"/>
    </source>
</evidence>
<proteinExistence type="predicted"/>
<accession>A0ABT9RMD6</accession>
<organism evidence="1 2">
    <name type="scientific">Streptosporangium brasiliense</name>
    <dbReference type="NCBI Taxonomy" id="47480"/>
    <lineage>
        <taxon>Bacteria</taxon>
        <taxon>Bacillati</taxon>
        <taxon>Actinomycetota</taxon>
        <taxon>Actinomycetes</taxon>
        <taxon>Streptosporangiales</taxon>
        <taxon>Streptosporangiaceae</taxon>
        <taxon>Streptosporangium</taxon>
    </lineage>
</organism>
<keyword evidence="2" id="KW-1185">Reference proteome</keyword>